<reference evidence="2 3" key="1">
    <citation type="journal article" date="2016" name="Antonie Van Leeuwenhoek">
        <title>Lysinibacillus endophyticus sp. nov., an indole-3-acetic acid producing endophytic bacterium isolated from corn root (Zea mays cv. Xinken-5).</title>
        <authorList>
            <person name="Yu J."/>
            <person name="Guan X."/>
            <person name="Liu C."/>
            <person name="Xiang W."/>
            <person name="Yu Z."/>
            <person name="Liu X."/>
            <person name="Wang G."/>
        </authorList>
    </citation>
    <scope>NUCLEOTIDE SEQUENCE [LARGE SCALE GENOMIC DNA]</scope>
    <source>
        <strain evidence="2 3">DSM 100506</strain>
    </source>
</reference>
<dbReference type="SUPFAM" id="SSF55729">
    <property type="entry name" value="Acyl-CoA N-acyltransferases (Nat)"/>
    <property type="match status" value="1"/>
</dbReference>
<sequence>MYNKNIMYPQLETPRIQLQLLTLDHVEEVFSLFSDSEITKFMDIEPCKTLEEAEEIIQFHIDDSGCRWGLFEKESSQFIGTIGFHYLRKADEFIAEVGFDLHKAYWGKGFMTEAMKEVISFGFSSMGLDIIDATVDPKNERSIHLMKKRSFVNCWGKK</sequence>
<dbReference type="PANTHER" id="PTHR43792">
    <property type="entry name" value="GNAT FAMILY, PUTATIVE (AFU_ORTHOLOGUE AFUA_3G00765)-RELATED-RELATED"/>
    <property type="match status" value="1"/>
</dbReference>
<proteinExistence type="predicted"/>
<dbReference type="Proteomes" id="UP000272238">
    <property type="component" value="Unassembled WGS sequence"/>
</dbReference>
<dbReference type="PROSITE" id="PS51186">
    <property type="entry name" value="GNAT"/>
    <property type="match status" value="1"/>
</dbReference>
<dbReference type="EMBL" id="RBZN01000068">
    <property type="protein sequence ID" value="RKQ13288.1"/>
    <property type="molecule type" value="Genomic_DNA"/>
</dbReference>
<dbReference type="InterPro" id="IPR051531">
    <property type="entry name" value="N-acetyltransferase"/>
</dbReference>
<dbReference type="OrthoDB" id="9811523at2"/>
<dbReference type="RefSeq" id="WP_121215873.1">
    <property type="nucleotide sequence ID" value="NZ_RBZN01000068.1"/>
</dbReference>
<evidence type="ECO:0000259" key="1">
    <source>
        <dbReference type="PROSITE" id="PS51186"/>
    </source>
</evidence>
<organism evidence="2 3">
    <name type="scientific">Ureibacillus endophyticus</name>
    <dbReference type="NCBI Taxonomy" id="1978490"/>
    <lineage>
        <taxon>Bacteria</taxon>
        <taxon>Bacillati</taxon>
        <taxon>Bacillota</taxon>
        <taxon>Bacilli</taxon>
        <taxon>Bacillales</taxon>
        <taxon>Caryophanaceae</taxon>
        <taxon>Ureibacillus</taxon>
    </lineage>
</organism>
<protein>
    <submittedName>
        <fullName evidence="2">N-acetyltransferase</fullName>
    </submittedName>
</protein>
<evidence type="ECO:0000313" key="2">
    <source>
        <dbReference type="EMBL" id="RKQ13288.1"/>
    </source>
</evidence>
<evidence type="ECO:0000313" key="3">
    <source>
        <dbReference type="Proteomes" id="UP000272238"/>
    </source>
</evidence>
<keyword evidence="2" id="KW-0808">Transferase</keyword>
<name>A0A494YT55_9BACL</name>
<feature type="domain" description="N-acetyltransferase" evidence="1">
    <location>
        <begin position="16"/>
        <end position="158"/>
    </location>
</feature>
<accession>A0A494YT55</accession>
<dbReference type="AlphaFoldDB" id="A0A494YT55"/>
<dbReference type="Gene3D" id="3.40.630.30">
    <property type="match status" value="1"/>
</dbReference>
<dbReference type="Pfam" id="PF13302">
    <property type="entry name" value="Acetyltransf_3"/>
    <property type="match status" value="1"/>
</dbReference>
<comment type="caution">
    <text evidence="2">The sequence shown here is derived from an EMBL/GenBank/DDBJ whole genome shotgun (WGS) entry which is preliminary data.</text>
</comment>
<keyword evidence="3" id="KW-1185">Reference proteome</keyword>
<dbReference type="InterPro" id="IPR000182">
    <property type="entry name" value="GNAT_dom"/>
</dbReference>
<dbReference type="GO" id="GO:0016747">
    <property type="term" value="F:acyltransferase activity, transferring groups other than amino-acyl groups"/>
    <property type="evidence" value="ECO:0007669"/>
    <property type="project" value="InterPro"/>
</dbReference>
<dbReference type="InterPro" id="IPR016181">
    <property type="entry name" value="Acyl_CoA_acyltransferase"/>
</dbReference>
<gene>
    <name evidence="2" type="ORF">D8M03_16390</name>
</gene>